<sequence>MEDKTQLGKVELTVEKGVAKISFYHPAHNSLPGKLLAKLANTITEVSAMEAVKLIVLQSEGNRTFCAGASFDELISIKDLETGKAFFMGFANVINACRKSSKLIIGRVQGKAVGGGVGLASACDYCFATKYASVKLSELAIGIGPFVVGPAVERKVGLSAFSQMAINATQWYSAEWAREKGLFTEVFESAELMDEAILKLSFNLSNSSPEAMQELKGICWKGTENWDELLAERAAISGRLVLSDFTVNAINDFKAKA</sequence>
<dbReference type="Proteomes" id="UP000007519">
    <property type="component" value="Plasmid unnamed"/>
</dbReference>
<dbReference type="PANTHER" id="PTHR42964">
    <property type="entry name" value="ENOYL-COA HYDRATASE"/>
    <property type="match status" value="1"/>
</dbReference>
<protein>
    <submittedName>
        <fullName evidence="3">Enoyl-CoA hydratase/isomerase</fullName>
        <ecNumber evidence="3">4.2.1.17</ecNumber>
    </submittedName>
</protein>
<name>H6LB19_SAPGL</name>
<dbReference type="InterPro" id="IPR018376">
    <property type="entry name" value="Enoyl-CoA_hyd/isom_CS"/>
</dbReference>
<dbReference type="KEGG" id="sgn:SGRA_p0044"/>
<geneLocation type="plasmid" evidence="4">
    <name>SGRA01</name>
</geneLocation>
<organism evidence="3 4">
    <name type="scientific">Saprospira grandis (strain Lewin)</name>
    <dbReference type="NCBI Taxonomy" id="984262"/>
    <lineage>
        <taxon>Bacteria</taxon>
        <taxon>Pseudomonadati</taxon>
        <taxon>Bacteroidota</taxon>
        <taxon>Saprospiria</taxon>
        <taxon>Saprospirales</taxon>
        <taxon>Saprospiraceae</taxon>
        <taxon>Saprospira</taxon>
    </lineage>
</organism>
<dbReference type="CDD" id="cd06558">
    <property type="entry name" value="crotonase-like"/>
    <property type="match status" value="1"/>
</dbReference>
<keyword evidence="3" id="KW-0614">Plasmid</keyword>
<dbReference type="InterPro" id="IPR029045">
    <property type="entry name" value="ClpP/crotonase-like_dom_sf"/>
</dbReference>
<dbReference type="GO" id="GO:0004300">
    <property type="term" value="F:enoyl-CoA hydratase activity"/>
    <property type="evidence" value="ECO:0007669"/>
    <property type="project" value="UniProtKB-EC"/>
</dbReference>
<dbReference type="InterPro" id="IPR001753">
    <property type="entry name" value="Enoyl-CoA_hydra/iso"/>
</dbReference>
<evidence type="ECO:0000313" key="4">
    <source>
        <dbReference type="Proteomes" id="UP000007519"/>
    </source>
</evidence>
<dbReference type="PROSITE" id="PS00166">
    <property type="entry name" value="ENOYL_COA_HYDRATASE"/>
    <property type="match status" value="1"/>
</dbReference>
<accession>H6LB19</accession>
<dbReference type="PANTHER" id="PTHR42964:SF1">
    <property type="entry name" value="POLYKETIDE BIOSYNTHESIS ENOYL-COA HYDRATASE PKSH-RELATED"/>
    <property type="match status" value="1"/>
</dbReference>
<dbReference type="EMBL" id="CP002832">
    <property type="protein sequence ID" value="AFC26984.1"/>
    <property type="molecule type" value="Genomic_DNA"/>
</dbReference>
<evidence type="ECO:0000313" key="3">
    <source>
        <dbReference type="EMBL" id="AFC26984.1"/>
    </source>
</evidence>
<dbReference type="EC" id="4.2.1.17" evidence="3"/>
<dbReference type="Gene3D" id="3.90.226.10">
    <property type="entry name" value="2-enoyl-CoA Hydratase, Chain A, domain 1"/>
    <property type="match status" value="1"/>
</dbReference>
<dbReference type="AlphaFoldDB" id="H6LB19"/>
<proteinExistence type="inferred from homology"/>
<evidence type="ECO:0000256" key="1">
    <source>
        <dbReference type="ARBA" id="ARBA00005254"/>
    </source>
</evidence>
<reference evidence="3 4" key="1">
    <citation type="journal article" date="2012" name="Stand. Genomic Sci.">
        <title>Complete genome sequencing and analysis of Saprospira grandis str. Lewin, a predatory marine bacterium.</title>
        <authorList>
            <person name="Saw J.H."/>
            <person name="Yuryev A."/>
            <person name="Kanbe M."/>
            <person name="Hou S."/>
            <person name="Young A.G."/>
            <person name="Aizawa S."/>
            <person name="Alam M."/>
        </authorList>
    </citation>
    <scope>NUCLEOTIDE SEQUENCE [LARGE SCALE GENOMIC DNA]</scope>
    <source>
        <strain evidence="3 4">Lewin</strain>
        <plasmid evidence="4">Plasmid SGRA01</plasmid>
    </source>
</reference>
<dbReference type="HOGENOM" id="CLU_009834_7_3_10"/>
<dbReference type="InterPro" id="IPR051683">
    <property type="entry name" value="Enoyl-CoA_Hydratase/Isomerase"/>
</dbReference>
<gene>
    <name evidence="3" type="primary">paaG</name>
    <name evidence="3" type="ORF">SGRA_p0044</name>
</gene>
<dbReference type="RefSeq" id="WP_015695538.1">
    <property type="nucleotide sequence ID" value="NC_016936.1"/>
</dbReference>
<dbReference type="SUPFAM" id="SSF52096">
    <property type="entry name" value="ClpP/crotonase"/>
    <property type="match status" value="1"/>
</dbReference>
<keyword evidence="3" id="KW-0456">Lyase</keyword>
<keyword evidence="4" id="KW-1185">Reference proteome</keyword>
<comment type="similarity">
    <text evidence="1 2">Belongs to the enoyl-CoA hydratase/isomerase family.</text>
</comment>
<evidence type="ECO:0000256" key="2">
    <source>
        <dbReference type="RuleBase" id="RU003707"/>
    </source>
</evidence>
<dbReference type="OrthoDB" id="638407at2"/>
<dbReference type="Pfam" id="PF00378">
    <property type="entry name" value="ECH_1"/>
    <property type="match status" value="1"/>
</dbReference>
<dbReference type="eggNOG" id="COG1024">
    <property type="taxonomic scope" value="Bacteria"/>
</dbReference>